<organism evidence="2 3">
    <name type="scientific">Clostridium thermobutyricum DSM 4928</name>
    <dbReference type="NCBI Taxonomy" id="1121339"/>
    <lineage>
        <taxon>Bacteria</taxon>
        <taxon>Bacillati</taxon>
        <taxon>Bacillota</taxon>
        <taxon>Clostridia</taxon>
        <taxon>Eubacteriales</taxon>
        <taxon>Clostridiaceae</taxon>
        <taxon>Clostridium</taxon>
    </lineage>
</organism>
<dbReference type="AlphaFoldDB" id="A0A1V4SUV9"/>
<keyword evidence="1" id="KW-0812">Transmembrane</keyword>
<proteinExistence type="predicted"/>
<feature type="transmembrane region" description="Helical" evidence="1">
    <location>
        <begin position="47"/>
        <end position="63"/>
    </location>
</feature>
<keyword evidence="1" id="KW-1133">Transmembrane helix</keyword>
<comment type="caution">
    <text evidence="2">The sequence shown here is derived from an EMBL/GenBank/DDBJ whole genome shotgun (WGS) entry which is preliminary data.</text>
</comment>
<gene>
    <name evidence="2" type="ORF">CLTHE_23200</name>
</gene>
<accession>A0A1V4SUV9</accession>
<dbReference type="RefSeq" id="WP_080023567.1">
    <property type="nucleotide sequence ID" value="NZ_LTAY01000059.1"/>
</dbReference>
<protein>
    <submittedName>
        <fullName evidence="2">Uncharacterized protein</fullName>
    </submittedName>
</protein>
<sequence length="176" mass="19817">MAILIALIVLLIIIALNIPLALRTQKKFLSTCEGEYKIFQDANLKKFTILFFVILIISIGFAITSKKYIFLLAAALMLFLVVGAVKNAMIITKDKLYFRQCAVPLTEIKSAELTYTGQQKIMILFIMQNDHKFGYAHGKIDTPKAIAEAIKEVGIPVENKLNKNTDVKSEYQTNKE</sequence>
<evidence type="ECO:0000313" key="3">
    <source>
        <dbReference type="Proteomes" id="UP000191448"/>
    </source>
</evidence>
<name>A0A1V4SUV9_9CLOT</name>
<dbReference type="Proteomes" id="UP000191448">
    <property type="component" value="Unassembled WGS sequence"/>
</dbReference>
<evidence type="ECO:0000313" key="2">
    <source>
        <dbReference type="EMBL" id="OPX47081.1"/>
    </source>
</evidence>
<evidence type="ECO:0000256" key="1">
    <source>
        <dbReference type="SAM" id="Phobius"/>
    </source>
</evidence>
<dbReference type="EMBL" id="LTAY01000059">
    <property type="protein sequence ID" value="OPX47081.1"/>
    <property type="molecule type" value="Genomic_DNA"/>
</dbReference>
<reference evidence="2 3" key="1">
    <citation type="submission" date="2016-02" db="EMBL/GenBank/DDBJ databases">
        <title>Genome sequence of Clostridium thermobutyricum DSM 4928.</title>
        <authorList>
            <person name="Poehlein A."/>
            <person name="Daniel R."/>
        </authorList>
    </citation>
    <scope>NUCLEOTIDE SEQUENCE [LARGE SCALE GENOMIC DNA]</scope>
    <source>
        <strain evidence="2 3">DSM 4928</strain>
    </source>
</reference>
<keyword evidence="1" id="KW-0472">Membrane</keyword>
<feature type="transmembrane region" description="Helical" evidence="1">
    <location>
        <begin position="70"/>
        <end position="91"/>
    </location>
</feature>